<dbReference type="GO" id="GO:0030170">
    <property type="term" value="F:pyridoxal phosphate binding"/>
    <property type="evidence" value="ECO:0007669"/>
    <property type="project" value="InterPro"/>
</dbReference>
<keyword evidence="3" id="KW-0663">Pyridoxal phosphate</keyword>
<evidence type="ECO:0000256" key="1">
    <source>
        <dbReference type="ARBA" id="ARBA00001933"/>
    </source>
</evidence>
<evidence type="ECO:0000256" key="4">
    <source>
        <dbReference type="ARBA" id="ARBA00023239"/>
    </source>
</evidence>
<feature type="domain" description="Aminotransferase class I/classII large" evidence="6">
    <location>
        <begin position="48"/>
        <end position="379"/>
    </location>
</feature>
<reference evidence="7 8" key="1">
    <citation type="submission" date="2020-07" db="EMBL/GenBank/DDBJ databases">
        <title>Sequencing the genomes of 1000 actinobacteria strains.</title>
        <authorList>
            <person name="Klenk H.-P."/>
        </authorList>
    </citation>
    <scope>NUCLEOTIDE SEQUENCE [LARGE SCALE GENOMIC DNA]</scope>
    <source>
        <strain evidence="7 8">DSM 23737</strain>
    </source>
</reference>
<dbReference type="InterPro" id="IPR015424">
    <property type="entry name" value="PyrdxlP-dep_Trfase"/>
</dbReference>
<dbReference type="InterPro" id="IPR015421">
    <property type="entry name" value="PyrdxlP-dep_Trfase_major"/>
</dbReference>
<comment type="similarity">
    <text evidence="5">Belongs to the class-II pyridoxal-phosphate-dependent aminotransferase family. MalY/PatB cystathionine beta-lyase subfamily.</text>
</comment>
<dbReference type="RefSeq" id="WP_182483503.1">
    <property type="nucleotide sequence ID" value="NZ_JACGWU010000001.1"/>
</dbReference>
<comment type="cofactor">
    <cofactor evidence="1">
        <name>pyridoxal 5'-phosphate</name>
        <dbReference type="ChEBI" id="CHEBI:597326"/>
    </cofactor>
</comment>
<dbReference type="AlphaFoldDB" id="A0A7W3PMM7"/>
<dbReference type="EMBL" id="JACGWU010000001">
    <property type="protein sequence ID" value="MBA8828034.1"/>
    <property type="molecule type" value="Genomic_DNA"/>
</dbReference>
<evidence type="ECO:0000256" key="5">
    <source>
        <dbReference type="ARBA" id="ARBA00037974"/>
    </source>
</evidence>
<dbReference type="InterPro" id="IPR004839">
    <property type="entry name" value="Aminotransferase_I/II_large"/>
</dbReference>
<dbReference type="InterPro" id="IPR015422">
    <property type="entry name" value="PyrdxlP-dep_Trfase_small"/>
</dbReference>
<dbReference type="Gene3D" id="3.40.640.10">
    <property type="entry name" value="Type I PLP-dependent aspartate aminotransferase-like (Major domain)"/>
    <property type="match status" value="1"/>
</dbReference>
<dbReference type="Gene3D" id="3.90.1150.10">
    <property type="entry name" value="Aspartate Aminotransferase, domain 1"/>
    <property type="match status" value="1"/>
</dbReference>
<evidence type="ECO:0000256" key="3">
    <source>
        <dbReference type="ARBA" id="ARBA00022898"/>
    </source>
</evidence>
<sequence>MTSMQIFHPLQTLSLTQLQRRQSAKWQRYGKDILPLWVAEMDVPLAQPIIDAVQNAMEMGDTGYGNGDAYGEAFAEFALARWNWTVDPVDTFAVIDVLTGITEVIAQISGEDVPVVITPPVYGPFEKYVTRMGRKLLHAVLTPEGRLNPETLETAFAAIKKARTGGIVLISNPHNPTGVSHTRAELEMLSALATTYGIRIISDEIHAPLQMPGHEFTPILTVTGAESAIVVTSASKSFNLAGLKAALVVGGPPSRADLNALREGHVHGASHLGVISHAAAYHSGGPWIDAVIADLNTNRHLLGDLVAKHLPGAHYFLPESTYLAWVDCRPLQLAGDPAQIFEEQGKVAFSPGSFFGDEGAGHVRINFATSPTILTEALRRAGSVLLAR</sequence>
<comment type="caution">
    <text evidence="7">The sequence shown here is derived from an EMBL/GenBank/DDBJ whole genome shotgun (WGS) entry which is preliminary data.</text>
</comment>
<accession>A0A7W3PMM7</accession>
<dbReference type="CDD" id="cd00609">
    <property type="entry name" value="AAT_like"/>
    <property type="match status" value="1"/>
</dbReference>
<evidence type="ECO:0000313" key="7">
    <source>
        <dbReference type="EMBL" id="MBA8828034.1"/>
    </source>
</evidence>
<proteinExistence type="inferred from homology"/>
<evidence type="ECO:0000256" key="2">
    <source>
        <dbReference type="ARBA" id="ARBA00012224"/>
    </source>
</evidence>
<protein>
    <recommendedName>
        <fullName evidence="2">cysteine-S-conjugate beta-lyase</fullName>
        <ecNumber evidence="2">4.4.1.13</ecNumber>
    </recommendedName>
</protein>
<keyword evidence="8" id="KW-1185">Reference proteome</keyword>
<gene>
    <name evidence="7" type="ORF">FB555_000105</name>
</gene>
<dbReference type="InterPro" id="IPR051798">
    <property type="entry name" value="Class-II_PLP-Dep_Aminotrans"/>
</dbReference>
<dbReference type="Proteomes" id="UP000524237">
    <property type="component" value="Unassembled WGS sequence"/>
</dbReference>
<evidence type="ECO:0000259" key="6">
    <source>
        <dbReference type="Pfam" id="PF00155"/>
    </source>
</evidence>
<evidence type="ECO:0000313" key="8">
    <source>
        <dbReference type="Proteomes" id="UP000524237"/>
    </source>
</evidence>
<name>A0A7W3PMM7_9MICO</name>
<dbReference type="PANTHER" id="PTHR43525">
    <property type="entry name" value="PROTEIN MALY"/>
    <property type="match status" value="1"/>
</dbReference>
<dbReference type="EC" id="4.4.1.13" evidence="2"/>
<dbReference type="Pfam" id="PF00155">
    <property type="entry name" value="Aminotran_1_2"/>
    <property type="match status" value="1"/>
</dbReference>
<dbReference type="PANTHER" id="PTHR43525:SF2">
    <property type="entry name" value="CYSTATHIONINE BETA-LYASE-RELATED"/>
    <property type="match status" value="1"/>
</dbReference>
<keyword evidence="4 7" id="KW-0456">Lyase</keyword>
<dbReference type="GO" id="GO:0047804">
    <property type="term" value="F:cysteine-S-conjugate beta-lyase activity"/>
    <property type="evidence" value="ECO:0007669"/>
    <property type="project" value="UniProtKB-EC"/>
</dbReference>
<organism evidence="7 8">
    <name type="scientific">Alpinimonas psychrophila</name>
    <dbReference type="NCBI Taxonomy" id="748908"/>
    <lineage>
        <taxon>Bacteria</taxon>
        <taxon>Bacillati</taxon>
        <taxon>Actinomycetota</taxon>
        <taxon>Actinomycetes</taxon>
        <taxon>Micrococcales</taxon>
        <taxon>Microbacteriaceae</taxon>
        <taxon>Alpinimonas</taxon>
    </lineage>
</organism>
<dbReference type="SUPFAM" id="SSF53383">
    <property type="entry name" value="PLP-dependent transferases"/>
    <property type="match status" value="1"/>
</dbReference>